<keyword evidence="2" id="KW-0472">Membrane</keyword>
<feature type="transmembrane region" description="Helical" evidence="2">
    <location>
        <begin position="361"/>
        <end position="384"/>
    </location>
</feature>
<evidence type="ECO:0000256" key="1">
    <source>
        <dbReference type="SAM" id="MobiDB-lite"/>
    </source>
</evidence>
<feature type="region of interest" description="Disordered" evidence="1">
    <location>
        <begin position="416"/>
        <end position="463"/>
    </location>
</feature>
<feature type="region of interest" description="Disordered" evidence="1">
    <location>
        <begin position="316"/>
        <end position="354"/>
    </location>
</feature>
<feature type="signal peptide" evidence="3">
    <location>
        <begin position="1"/>
        <end position="22"/>
    </location>
</feature>
<comment type="caution">
    <text evidence="4">The sequence shown here is derived from an EMBL/GenBank/DDBJ whole genome shotgun (WGS) entry which is preliminary data.</text>
</comment>
<evidence type="ECO:0000256" key="2">
    <source>
        <dbReference type="SAM" id="Phobius"/>
    </source>
</evidence>
<dbReference type="Proteomes" id="UP001139887">
    <property type="component" value="Unassembled WGS sequence"/>
</dbReference>
<reference evidence="4" key="1">
    <citation type="submission" date="2022-07" db="EMBL/GenBank/DDBJ databases">
        <title>Phylogenomic reconstructions and comparative analyses of Kickxellomycotina fungi.</title>
        <authorList>
            <person name="Reynolds N.K."/>
            <person name="Stajich J.E."/>
            <person name="Barry K."/>
            <person name="Grigoriev I.V."/>
            <person name="Crous P."/>
            <person name="Smith M.E."/>
        </authorList>
    </citation>
    <scope>NUCLEOTIDE SEQUENCE</scope>
    <source>
        <strain evidence="4">NRRL 1566</strain>
    </source>
</reference>
<organism evidence="4 5">
    <name type="scientific">Coemansia brasiliensis</name>
    <dbReference type="NCBI Taxonomy" id="2650707"/>
    <lineage>
        <taxon>Eukaryota</taxon>
        <taxon>Fungi</taxon>
        <taxon>Fungi incertae sedis</taxon>
        <taxon>Zoopagomycota</taxon>
        <taxon>Kickxellomycotina</taxon>
        <taxon>Kickxellomycetes</taxon>
        <taxon>Kickxellales</taxon>
        <taxon>Kickxellaceae</taxon>
        <taxon>Coemansia</taxon>
    </lineage>
</organism>
<dbReference type="SUPFAM" id="SSF50494">
    <property type="entry name" value="Trypsin-like serine proteases"/>
    <property type="match status" value="1"/>
</dbReference>
<protein>
    <recommendedName>
        <fullName evidence="6">Peptidase S1 domain-containing protein</fullName>
    </recommendedName>
</protein>
<accession>A0A9W8M0I2</accession>
<dbReference type="OrthoDB" id="5578427at2759"/>
<name>A0A9W8M0I2_9FUNG</name>
<keyword evidence="5" id="KW-1185">Reference proteome</keyword>
<feature type="compositionally biased region" description="Basic residues" evidence="1">
    <location>
        <begin position="454"/>
        <end position="463"/>
    </location>
</feature>
<proteinExistence type="predicted"/>
<dbReference type="EMBL" id="JANBUW010000029">
    <property type="protein sequence ID" value="KAJ2850553.1"/>
    <property type="molecule type" value="Genomic_DNA"/>
</dbReference>
<keyword evidence="3" id="KW-0732">Signal</keyword>
<feature type="compositionally biased region" description="Low complexity" evidence="1">
    <location>
        <begin position="326"/>
        <end position="341"/>
    </location>
</feature>
<gene>
    <name evidence="4" type="ORF">IWW36_001803</name>
</gene>
<dbReference type="InterPro" id="IPR009003">
    <property type="entry name" value="Peptidase_S1_PA"/>
</dbReference>
<evidence type="ECO:0000256" key="3">
    <source>
        <dbReference type="SAM" id="SignalP"/>
    </source>
</evidence>
<dbReference type="InterPro" id="IPR043504">
    <property type="entry name" value="Peptidase_S1_PA_chymotrypsin"/>
</dbReference>
<keyword evidence="2" id="KW-0812">Transmembrane</keyword>
<dbReference type="AlphaFoldDB" id="A0A9W8M0I2"/>
<keyword evidence="2" id="KW-1133">Transmembrane helix</keyword>
<dbReference type="Gene3D" id="2.40.10.10">
    <property type="entry name" value="Trypsin-like serine proteases"/>
    <property type="match status" value="1"/>
</dbReference>
<evidence type="ECO:0000313" key="5">
    <source>
        <dbReference type="Proteomes" id="UP001139887"/>
    </source>
</evidence>
<sequence>MKYWPFGYLALVWILSTQVLSALSRRGLSQDDLNTIVGALLFKNGRQTTCEIALMDLKSGLLSANCLDFDDGLSLKQTTEYEVYVTTGPENLFPKAYKLALDDIHVHPDYDQTSLAYNIAVVEFNKNTSSTYEAYLYTGTFYASNSSLVRRSYDHDIGIWNTPTIIPLPTNEDDCGEWNGIYKRINFFACNSVVTTSLFDKSCAMPFGTIYNKEGGRIGVQALYGNSVIFSEDKCSSSNRWLNYYPYMEGFISFAANVLNRPIKVTNSSGLYEIQPSDINEFIHDEPASVDYTGKTQIGGDIFAARNEFYGPLIDPTSEVRSMPQETSSDFESLSESSIDSSLDDSLDNSPDSSGLERSQILAIAITIPLSIVCITAAIGLFYYRRLKSKRTRNRDDDDDWDPYAERLNIRELANEIRGIGDPIQPPSYNEVMRPPSTPSPGPSTENQATQSSSKKKSTKKDY</sequence>
<evidence type="ECO:0008006" key="6">
    <source>
        <dbReference type="Google" id="ProtNLM"/>
    </source>
</evidence>
<evidence type="ECO:0000313" key="4">
    <source>
        <dbReference type="EMBL" id="KAJ2850553.1"/>
    </source>
</evidence>
<feature type="chain" id="PRO_5040825461" description="Peptidase S1 domain-containing protein" evidence="3">
    <location>
        <begin position="23"/>
        <end position="463"/>
    </location>
</feature>